<feature type="domain" description="Response regulatory" evidence="3">
    <location>
        <begin position="17"/>
        <end position="129"/>
    </location>
</feature>
<dbReference type="InterPro" id="IPR011006">
    <property type="entry name" value="CheY-like_superfamily"/>
</dbReference>
<dbReference type="Pfam" id="PF00072">
    <property type="entry name" value="Response_reg"/>
    <property type="match status" value="1"/>
</dbReference>
<dbReference type="SMART" id="SM00448">
    <property type="entry name" value="REC"/>
    <property type="match status" value="1"/>
</dbReference>
<dbReference type="EMBL" id="CP051774">
    <property type="protein sequence ID" value="QJE96244.1"/>
    <property type="molecule type" value="Genomic_DNA"/>
</dbReference>
<dbReference type="InterPro" id="IPR050595">
    <property type="entry name" value="Bact_response_regulator"/>
</dbReference>
<evidence type="ECO:0000256" key="1">
    <source>
        <dbReference type="ARBA" id="ARBA00022553"/>
    </source>
</evidence>
<accession>A0A858RI70</accession>
<dbReference type="Proteomes" id="UP000501812">
    <property type="component" value="Chromosome"/>
</dbReference>
<reference evidence="4 5" key="1">
    <citation type="submission" date="2020-04" db="EMBL/GenBank/DDBJ databases">
        <title>Luteolibacter sp. G-1-1-1 isolated from soil.</title>
        <authorList>
            <person name="Dahal R.H."/>
        </authorList>
    </citation>
    <scope>NUCLEOTIDE SEQUENCE [LARGE SCALE GENOMIC DNA]</scope>
    <source>
        <strain evidence="4 5">G-1-1-1</strain>
    </source>
</reference>
<proteinExistence type="predicted"/>
<dbReference type="PANTHER" id="PTHR44591">
    <property type="entry name" value="STRESS RESPONSE REGULATOR PROTEIN 1"/>
    <property type="match status" value="1"/>
</dbReference>
<feature type="modified residue" description="4-aspartylphosphate" evidence="2">
    <location>
        <position position="64"/>
    </location>
</feature>
<dbReference type="GO" id="GO:0000160">
    <property type="term" value="P:phosphorelay signal transduction system"/>
    <property type="evidence" value="ECO:0007669"/>
    <property type="project" value="InterPro"/>
</dbReference>
<dbReference type="InterPro" id="IPR001789">
    <property type="entry name" value="Sig_transdc_resp-reg_receiver"/>
</dbReference>
<organism evidence="4 5">
    <name type="scientific">Luteolibacter luteus</name>
    <dbReference type="NCBI Taxonomy" id="2728835"/>
    <lineage>
        <taxon>Bacteria</taxon>
        <taxon>Pseudomonadati</taxon>
        <taxon>Verrucomicrobiota</taxon>
        <taxon>Verrucomicrobiia</taxon>
        <taxon>Verrucomicrobiales</taxon>
        <taxon>Verrucomicrobiaceae</taxon>
        <taxon>Luteolibacter</taxon>
    </lineage>
</organism>
<keyword evidence="5" id="KW-1185">Reference proteome</keyword>
<dbReference type="SUPFAM" id="SSF52172">
    <property type="entry name" value="CheY-like"/>
    <property type="match status" value="1"/>
</dbReference>
<evidence type="ECO:0000313" key="4">
    <source>
        <dbReference type="EMBL" id="QJE96244.1"/>
    </source>
</evidence>
<evidence type="ECO:0000256" key="2">
    <source>
        <dbReference type="PROSITE-ProRule" id="PRU00169"/>
    </source>
</evidence>
<dbReference type="KEGG" id="luo:HHL09_10765"/>
<name>A0A858RI70_9BACT</name>
<evidence type="ECO:0000259" key="3">
    <source>
        <dbReference type="PROSITE" id="PS50110"/>
    </source>
</evidence>
<protein>
    <submittedName>
        <fullName evidence="4">Response regulator</fullName>
    </submittedName>
</protein>
<gene>
    <name evidence="4" type="ORF">HHL09_10765</name>
</gene>
<evidence type="ECO:0000313" key="5">
    <source>
        <dbReference type="Proteomes" id="UP000501812"/>
    </source>
</evidence>
<sequence length="203" mass="22145">MFPSPDSGATQASARYKVLVVDDEPTLRLGFSYALSDHDTDTAANGSEALTKLDSGDYDVAILDLRMPDIDGLRVIETLRRHGNYLPVVLCSAAITPSAALRAITGQVVDFLLKPVRPAELRGVVRHIMAPEEDPFARAMAHAREGRHELAIQDLERMDPGPRVTSWLGILRAIRTGSLEAEAAAFSRLERDGLSALAYRVPE</sequence>
<dbReference type="PROSITE" id="PS50110">
    <property type="entry name" value="RESPONSE_REGULATORY"/>
    <property type="match status" value="1"/>
</dbReference>
<dbReference type="PANTHER" id="PTHR44591:SF3">
    <property type="entry name" value="RESPONSE REGULATORY DOMAIN-CONTAINING PROTEIN"/>
    <property type="match status" value="1"/>
</dbReference>
<keyword evidence="1 2" id="KW-0597">Phosphoprotein</keyword>
<dbReference type="AlphaFoldDB" id="A0A858RI70"/>
<dbReference type="Gene3D" id="3.40.50.2300">
    <property type="match status" value="1"/>
</dbReference>
<dbReference type="CDD" id="cd00156">
    <property type="entry name" value="REC"/>
    <property type="match status" value="1"/>
</dbReference>
<dbReference type="RefSeq" id="WP_169454645.1">
    <property type="nucleotide sequence ID" value="NZ_CP051774.1"/>
</dbReference>